<accession>A0A918V487</accession>
<gene>
    <name evidence="1" type="ORF">GCM10010371_29000</name>
</gene>
<dbReference type="Proteomes" id="UP000634660">
    <property type="component" value="Unassembled WGS sequence"/>
</dbReference>
<reference evidence="1" key="1">
    <citation type="journal article" date="2014" name="Int. J. Syst. Evol. Microbiol.">
        <title>Complete genome sequence of Corynebacterium casei LMG S-19264T (=DSM 44701T), isolated from a smear-ripened cheese.</title>
        <authorList>
            <consortium name="US DOE Joint Genome Institute (JGI-PGF)"/>
            <person name="Walter F."/>
            <person name="Albersmeier A."/>
            <person name="Kalinowski J."/>
            <person name="Ruckert C."/>
        </authorList>
    </citation>
    <scope>NUCLEOTIDE SEQUENCE</scope>
    <source>
        <strain evidence="1">JCM 4834</strain>
    </source>
</reference>
<evidence type="ECO:0000313" key="2">
    <source>
        <dbReference type="Proteomes" id="UP000634660"/>
    </source>
</evidence>
<comment type="caution">
    <text evidence="1">The sequence shown here is derived from an EMBL/GenBank/DDBJ whole genome shotgun (WGS) entry which is preliminary data.</text>
</comment>
<dbReference type="EMBL" id="BMVX01000009">
    <property type="protein sequence ID" value="GGZ67006.1"/>
    <property type="molecule type" value="Genomic_DNA"/>
</dbReference>
<evidence type="ECO:0000313" key="1">
    <source>
        <dbReference type="EMBL" id="GGZ67006.1"/>
    </source>
</evidence>
<reference evidence="1" key="2">
    <citation type="submission" date="2020-09" db="EMBL/GenBank/DDBJ databases">
        <authorList>
            <person name="Sun Q."/>
            <person name="Ohkuma M."/>
        </authorList>
    </citation>
    <scope>NUCLEOTIDE SEQUENCE</scope>
    <source>
        <strain evidence="1">JCM 4834</strain>
    </source>
</reference>
<dbReference type="AlphaFoldDB" id="A0A918V487"/>
<name>A0A918V487_9ACTN</name>
<organism evidence="1 2">
    <name type="scientific">Streptomyces subrutilus</name>
    <dbReference type="NCBI Taxonomy" id="36818"/>
    <lineage>
        <taxon>Bacteria</taxon>
        <taxon>Bacillati</taxon>
        <taxon>Actinomycetota</taxon>
        <taxon>Actinomycetes</taxon>
        <taxon>Kitasatosporales</taxon>
        <taxon>Streptomycetaceae</taxon>
        <taxon>Streptomyces</taxon>
    </lineage>
</organism>
<proteinExistence type="predicted"/>
<sequence>MRGGAAAAWAVAAGRTTDTRAAAAMAAATLFIRFLLTMSAFPPAGIPRQRPWADGRAGEALWNPCKGTPCPLARVDRVFRTASGRNGKPGTDATDG</sequence>
<protein>
    <submittedName>
        <fullName evidence="1">Uncharacterized protein</fullName>
    </submittedName>
</protein>